<dbReference type="InterPro" id="IPR003661">
    <property type="entry name" value="HisK_dim/P_dom"/>
</dbReference>
<dbReference type="PANTHER" id="PTHR45436:SF5">
    <property type="entry name" value="SENSOR HISTIDINE KINASE TRCS"/>
    <property type="match status" value="1"/>
</dbReference>
<keyword evidence="4" id="KW-0597">Phosphoprotein</keyword>
<evidence type="ECO:0000256" key="11">
    <source>
        <dbReference type="SAM" id="Phobius"/>
    </source>
</evidence>
<comment type="catalytic activity">
    <reaction evidence="1">
        <text>ATP + protein L-histidine = ADP + protein N-phospho-L-histidine.</text>
        <dbReference type="EC" id="2.7.13.3"/>
    </reaction>
</comment>
<evidence type="ECO:0000256" key="4">
    <source>
        <dbReference type="ARBA" id="ARBA00022553"/>
    </source>
</evidence>
<dbReference type="RefSeq" id="WP_125575770.1">
    <property type="nucleotide sequence ID" value="NZ_JBHSSO010000008.1"/>
</dbReference>
<keyword evidence="15" id="KW-1185">Reference proteome</keyword>
<reference evidence="15" key="1">
    <citation type="journal article" date="2019" name="Int. J. Syst. Evol. Microbiol.">
        <title>The Global Catalogue of Microorganisms (GCM) 10K type strain sequencing project: providing services to taxonomists for standard genome sequencing and annotation.</title>
        <authorList>
            <consortium name="The Broad Institute Genomics Platform"/>
            <consortium name="The Broad Institute Genome Sequencing Center for Infectious Disease"/>
            <person name="Wu L."/>
            <person name="Ma J."/>
        </authorList>
    </citation>
    <scope>NUCLEOTIDE SEQUENCE [LARGE SCALE GENOMIC DNA]</scope>
    <source>
        <strain evidence="15">CCM 8893</strain>
    </source>
</reference>
<dbReference type="InterPro" id="IPR004358">
    <property type="entry name" value="Sig_transdc_His_kin-like_C"/>
</dbReference>
<dbReference type="InterPro" id="IPR003660">
    <property type="entry name" value="HAMP_dom"/>
</dbReference>
<name>A0ABW1U728_9LACO</name>
<evidence type="ECO:0000256" key="1">
    <source>
        <dbReference type="ARBA" id="ARBA00000085"/>
    </source>
</evidence>
<feature type="transmembrane region" description="Helical" evidence="11">
    <location>
        <begin position="21"/>
        <end position="40"/>
    </location>
</feature>
<evidence type="ECO:0000259" key="13">
    <source>
        <dbReference type="PROSITE" id="PS50885"/>
    </source>
</evidence>
<dbReference type="Gene3D" id="6.10.340.10">
    <property type="match status" value="1"/>
</dbReference>
<sequence length="477" mass="52927">MTMKKTIFNTSAARITKVYALLLLGITVILSAVIISVVGLKQAEGQRHQALGIVRGLKRSFIANRNDWYWWRLGSWADTETTFIRISVAQPGKAHRYLYSPHAKRFLAMQRRGTLHRVTANIGYLSNSGFVYHVRASDVSHNSQDPTVRYDVWVKLNGVTDLLLLLIKLILLIALAFLLLGTWVIYLLARKLNRPLVELTGATKAINRDISENFQRQLPVPATPQEVHDLTVEFNLLLHSLSEQELADRRFVANASHELKTPIATIRGYVSMINRRGQDHPEVIPTALQFIDQESERMQRLVTSLLTLSRANQLELTATTVDLSQVVTDTAQNFGASLDREMVLQIQHHVVVTANQDSVTQILTSLLSNAQKYSPAATAITVSLTAVGKAVTLTVADQGRGIPDDQKDLIFGRFYRASSVRNAVAGNGLGLAIVQQLVTLTHGQIQVQDNHPQGSRFVITWPRVTPKVASATTLSGK</sequence>
<dbReference type="Pfam" id="PF00672">
    <property type="entry name" value="HAMP"/>
    <property type="match status" value="1"/>
</dbReference>
<protein>
    <recommendedName>
        <fullName evidence="3">histidine kinase</fullName>
        <ecNumber evidence="3">2.7.13.3</ecNumber>
    </recommendedName>
</protein>
<feature type="transmembrane region" description="Helical" evidence="11">
    <location>
        <begin position="162"/>
        <end position="189"/>
    </location>
</feature>
<dbReference type="InterPro" id="IPR050428">
    <property type="entry name" value="TCS_sensor_his_kinase"/>
</dbReference>
<dbReference type="SUPFAM" id="SSF47384">
    <property type="entry name" value="Homodimeric domain of signal transducing histidine kinase"/>
    <property type="match status" value="1"/>
</dbReference>
<dbReference type="Proteomes" id="UP001596258">
    <property type="component" value="Unassembled WGS sequence"/>
</dbReference>
<evidence type="ECO:0000256" key="5">
    <source>
        <dbReference type="ARBA" id="ARBA00022679"/>
    </source>
</evidence>
<dbReference type="Gene3D" id="3.30.565.10">
    <property type="entry name" value="Histidine kinase-like ATPase, C-terminal domain"/>
    <property type="match status" value="1"/>
</dbReference>
<proteinExistence type="predicted"/>
<dbReference type="PRINTS" id="PR00344">
    <property type="entry name" value="BCTRLSENSOR"/>
</dbReference>
<comment type="subcellular location">
    <subcellularLocation>
        <location evidence="2">Membrane</location>
    </subcellularLocation>
</comment>
<dbReference type="PANTHER" id="PTHR45436">
    <property type="entry name" value="SENSOR HISTIDINE KINASE YKOH"/>
    <property type="match status" value="1"/>
</dbReference>
<accession>A0ABW1U728</accession>
<feature type="domain" description="Histidine kinase" evidence="12">
    <location>
        <begin position="254"/>
        <end position="465"/>
    </location>
</feature>
<dbReference type="GO" id="GO:0016301">
    <property type="term" value="F:kinase activity"/>
    <property type="evidence" value="ECO:0007669"/>
    <property type="project" value="UniProtKB-KW"/>
</dbReference>
<dbReference type="SUPFAM" id="SSF55874">
    <property type="entry name" value="ATPase domain of HSP90 chaperone/DNA topoisomerase II/histidine kinase"/>
    <property type="match status" value="1"/>
</dbReference>
<comment type="caution">
    <text evidence="14">The sequence shown here is derived from an EMBL/GenBank/DDBJ whole genome shotgun (WGS) entry which is preliminary data.</text>
</comment>
<dbReference type="PROSITE" id="PS50885">
    <property type="entry name" value="HAMP"/>
    <property type="match status" value="1"/>
</dbReference>
<dbReference type="InterPro" id="IPR036097">
    <property type="entry name" value="HisK_dim/P_sf"/>
</dbReference>
<dbReference type="InterPro" id="IPR003594">
    <property type="entry name" value="HATPase_dom"/>
</dbReference>
<keyword evidence="8 11" id="KW-1133">Transmembrane helix</keyword>
<dbReference type="Pfam" id="PF00512">
    <property type="entry name" value="HisKA"/>
    <property type="match status" value="1"/>
</dbReference>
<dbReference type="InterPro" id="IPR036890">
    <property type="entry name" value="HATPase_C_sf"/>
</dbReference>
<keyword evidence="7 14" id="KW-0418">Kinase</keyword>
<evidence type="ECO:0000256" key="6">
    <source>
        <dbReference type="ARBA" id="ARBA00022692"/>
    </source>
</evidence>
<dbReference type="Pfam" id="PF02518">
    <property type="entry name" value="HATPase_c"/>
    <property type="match status" value="1"/>
</dbReference>
<keyword evidence="10 11" id="KW-0472">Membrane</keyword>
<evidence type="ECO:0000313" key="15">
    <source>
        <dbReference type="Proteomes" id="UP001596258"/>
    </source>
</evidence>
<dbReference type="EMBL" id="JBHSSO010000008">
    <property type="protein sequence ID" value="MFC6289041.1"/>
    <property type="molecule type" value="Genomic_DNA"/>
</dbReference>
<dbReference type="CDD" id="cd00075">
    <property type="entry name" value="HATPase"/>
    <property type="match status" value="1"/>
</dbReference>
<keyword evidence="6 11" id="KW-0812">Transmembrane</keyword>
<evidence type="ECO:0000256" key="7">
    <source>
        <dbReference type="ARBA" id="ARBA00022777"/>
    </source>
</evidence>
<dbReference type="SMART" id="SM00388">
    <property type="entry name" value="HisKA"/>
    <property type="match status" value="1"/>
</dbReference>
<keyword evidence="9" id="KW-0902">Two-component regulatory system</keyword>
<keyword evidence="5" id="KW-0808">Transferase</keyword>
<evidence type="ECO:0000256" key="9">
    <source>
        <dbReference type="ARBA" id="ARBA00023012"/>
    </source>
</evidence>
<evidence type="ECO:0000256" key="10">
    <source>
        <dbReference type="ARBA" id="ARBA00023136"/>
    </source>
</evidence>
<dbReference type="InterPro" id="IPR005467">
    <property type="entry name" value="His_kinase_dom"/>
</dbReference>
<gene>
    <name evidence="14" type="ORF">ACFP1M_02280</name>
</gene>
<evidence type="ECO:0000313" key="14">
    <source>
        <dbReference type="EMBL" id="MFC6289041.1"/>
    </source>
</evidence>
<dbReference type="PROSITE" id="PS50109">
    <property type="entry name" value="HIS_KIN"/>
    <property type="match status" value="1"/>
</dbReference>
<dbReference type="SMART" id="SM00387">
    <property type="entry name" value="HATPase_c"/>
    <property type="match status" value="1"/>
</dbReference>
<dbReference type="CDD" id="cd00082">
    <property type="entry name" value="HisKA"/>
    <property type="match status" value="1"/>
</dbReference>
<organism evidence="14 15">
    <name type="scientific">Levilactobacillus angrenensis</name>
    <dbReference type="NCBI Taxonomy" id="2486020"/>
    <lineage>
        <taxon>Bacteria</taxon>
        <taxon>Bacillati</taxon>
        <taxon>Bacillota</taxon>
        <taxon>Bacilli</taxon>
        <taxon>Lactobacillales</taxon>
        <taxon>Lactobacillaceae</taxon>
        <taxon>Levilactobacillus</taxon>
    </lineage>
</organism>
<evidence type="ECO:0000256" key="2">
    <source>
        <dbReference type="ARBA" id="ARBA00004370"/>
    </source>
</evidence>
<dbReference type="EC" id="2.7.13.3" evidence="3"/>
<evidence type="ECO:0000256" key="8">
    <source>
        <dbReference type="ARBA" id="ARBA00022989"/>
    </source>
</evidence>
<feature type="domain" description="HAMP" evidence="13">
    <location>
        <begin position="190"/>
        <end position="246"/>
    </location>
</feature>
<evidence type="ECO:0000256" key="3">
    <source>
        <dbReference type="ARBA" id="ARBA00012438"/>
    </source>
</evidence>
<evidence type="ECO:0000259" key="12">
    <source>
        <dbReference type="PROSITE" id="PS50109"/>
    </source>
</evidence>
<dbReference type="Gene3D" id="1.10.287.130">
    <property type="match status" value="1"/>
</dbReference>